<feature type="non-terminal residue" evidence="1">
    <location>
        <position position="62"/>
    </location>
</feature>
<dbReference type="AlphaFoldDB" id="A0A9N9KK25"/>
<sequence>SWIFDAVKISSIVVGRTFSAKDLIVFLTENWEPDRSPIVRSDKFQGQLFVFSIEPFNLFQAV</sequence>
<keyword evidence="2" id="KW-1185">Reference proteome</keyword>
<dbReference type="EMBL" id="CAJVQA010085910">
    <property type="protein sequence ID" value="CAG8839009.1"/>
    <property type="molecule type" value="Genomic_DNA"/>
</dbReference>
<organism evidence="1 2">
    <name type="scientific">Cetraspora pellucida</name>
    <dbReference type="NCBI Taxonomy" id="1433469"/>
    <lineage>
        <taxon>Eukaryota</taxon>
        <taxon>Fungi</taxon>
        <taxon>Fungi incertae sedis</taxon>
        <taxon>Mucoromycota</taxon>
        <taxon>Glomeromycotina</taxon>
        <taxon>Glomeromycetes</taxon>
        <taxon>Diversisporales</taxon>
        <taxon>Gigasporaceae</taxon>
        <taxon>Cetraspora</taxon>
    </lineage>
</organism>
<protein>
    <submittedName>
        <fullName evidence="1">13541_t:CDS:1</fullName>
    </submittedName>
</protein>
<reference evidence="1" key="1">
    <citation type="submission" date="2021-06" db="EMBL/GenBank/DDBJ databases">
        <authorList>
            <person name="Kallberg Y."/>
            <person name="Tangrot J."/>
            <person name="Rosling A."/>
        </authorList>
    </citation>
    <scope>NUCLEOTIDE SEQUENCE</scope>
    <source>
        <strain evidence="1">FL966</strain>
    </source>
</reference>
<accession>A0A9N9KK25</accession>
<gene>
    <name evidence="1" type="ORF">CPELLU_LOCUS21789</name>
</gene>
<feature type="non-terminal residue" evidence="1">
    <location>
        <position position="1"/>
    </location>
</feature>
<evidence type="ECO:0000313" key="1">
    <source>
        <dbReference type="EMBL" id="CAG8839009.1"/>
    </source>
</evidence>
<evidence type="ECO:0000313" key="2">
    <source>
        <dbReference type="Proteomes" id="UP000789759"/>
    </source>
</evidence>
<dbReference type="Proteomes" id="UP000789759">
    <property type="component" value="Unassembled WGS sequence"/>
</dbReference>
<name>A0A9N9KK25_9GLOM</name>
<comment type="caution">
    <text evidence="1">The sequence shown here is derived from an EMBL/GenBank/DDBJ whole genome shotgun (WGS) entry which is preliminary data.</text>
</comment>
<proteinExistence type="predicted"/>